<dbReference type="EMBL" id="CP002810">
    <property type="protein sequence ID" value="AEG44606.1"/>
    <property type="molecule type" value="Genomic_DNA"/>
</dbReference>
<dbReference type="KEGG" id="iva:Isova_1860"/>
<accession>F6FX06</accession>
<dbReference type="RefSeq" id="WP_013838998.1">
    <property type="nucleotide sequence ID" value="NC_015588.1"/>
</dbReference>
<protein>
    <recommendedName>
        <fullName evidence="3">Bifunctional deaminase-reductase domain protein</fullName>
    </recommendedName>
</protein>
<dbReference type="HOGENOM" id="CLU_2382251_0_0_11"/>
<dbReference type="AlphaFoldDB" id="F6FX06"/>
<proteinExistence type="predicted"/>
<dbReference type="STRING" id="743718.Isova_1860"/>
<dbReference type="eggNOG" id="COG0262">
    <property type="taxonomic scope" value="Bacteria"/>
</dbReference>
<evidence type="ECO:0008006" key="3">
    <source>
        <dbReference type="Google" id="ProtNLM"/>
    </source>
</evidence>
<reference evidence="1 2" key="1">
    <citation type="submission" date="2011-05" db="EMBL/GenBank/DDBJ databases">
        <title>Complete sequence of Isoptericola variabilis 225.</title>
        <authorList>
            <consortium name="US DOE Joint Genome Institute"/>
            <person name="Lucas S."/>
            <person name="Han J."/>
            <person name="Lapidus A."/>
            <person name="Cheng J.-F."/>
            <person name="Goodwin L."/>
            <person name="Pitluck S."/>
            <person name="Peters L."/>
            <person name="Mikhailova N."/>
            <person name="Zeytun A."/>
            <person name="Han C."/>
            <person name="Tapia R."/>
            <person name="Land M."/>
            <person name="Hauser L."/>
            <person name="Kyrpides N."/>
            <person name="Ivanova N."/>
            <person name="Pagani I."/>
            <person name="Siebers A."/>
            <person name="Allgaier M."/>
            <person name="Thelen M."/>
            <person name="Hugenholtz P."/>
            <person name="Gladden J."/>
            <person name="Woyke T."/>
        </authorList>
    </citation>
    <scope>NUCLEOTIDE SEQUENCE [LARGE SCALE GENOMIC DNA]</scope>
    <source>
        <strain evidence="2">225</strain>
    </source>
</reference>
<name>F6FX06_ISOV2</name>
<dbReference type="SUPFAM" id="SSF53597">
    <property type="entry name" value="Dihydrofolate reductase-like"/>
    <property type="match status" value="1"/>
</dbReference>
<dbReference type="Proteomes" id="UP000009236">
    <property type="component" value="Chromosome"/>
</dbReference>
<gene>
    <name evidence="1" type="ordered locus">Isova_1860</name>
</gene>
<dbReference type="Gene3D" id="3.40.430.10">
    <property type="entry name" value="Dihydrofolate Reductase, subunit A"/>
    <property type="match status" value="1"/>
</dbReference>
<evidence type="ECO:0000313" key="2">
    <source>
        <dbReference type="Proteomes" id="UP000009236"/>
    </source>
</evidence>
<sequence>MMKIVVSNIVSLDGFVAGPHDDVLDLPMDQAFDAYNLERITAADTVLVGVASYRMFSYLKASRDGEAVVFGSPTTWQALLAGGSSTSCTSWWVR</sequence>
<organism evidence="2">
    <name type="scientific">Isoptericola variabilis (strain 225)</name>
    <dbReference type="NCBI Taxonomy" id="743718"/>
    <lineage>
        <taxon>Bacteria</taxon>
        <taxon>Bacillati</taxon>
        <taxon>Actinomycetota</taxon>
        <taxon>Actinomycetes</taxon>
        <taxon>Micrococcales</taxon>
        <taxon>Promicromonosporaceae</taxon>
        <taxon>Isoptericola</taxon>
    </lineage>
</organism>
<evidence type="ECO:0000313" key="1">
    <source>
        <dbReference type="EMBL" id="AEG44606.1"/>
    </source>
</evidence>
<dbReference type="InterPro" id="IPR024072">
    <property type="entry name" value="DHFR-like_dom_sf"/>
</dbReference>
<keyword evidence="2" id="KW-1185">Reference proteome</keyword>